<protein>
    <submittedName>
        <fullName evidence="2">Uncharacterized protein</fullName>
    </submittedName>
</protein>
<organism evidence="2 3">
    <name type="scientific">Riccia fluitans</name>
    <dbReference type="NCBI Taxonomy" id="41844"/>
    <lineage>
        <taxon>Eukaryota</taxon>
        <taxon>Viridiplantae</taxon>
        <taxon>Streptophyta</taxon>
        <taxon>Embryophyta</taxon>
        <taxon>Marchantiophyta</taxon>
        <taxon>Marchantiopsida</taxon>
        <taxon>Marchantiidae</taxon>
        <taxon>Marchantiales</taxon>
        <taxon>Ricciaceae</taxon>
        <taxon>Riccia</taxon>
    </lineage>
</organism>
<proteinExistence type="predicted"/>
<sequence>MQTFFKPRTSNLSTSNDGQKGKGIVEEPISAPPSSPRFVRPAPISGYVKLDLVPTTTPMMKKLQSTFVEFSKLVPLVGKLDEVNYDLDVGLRPLDELQDQYQSPRMDDKDYTRKMSTIERAELRIGDVTNRSTIRSSVKELIFDGDVDVDGDVDEDEDEEFIDDFEMSEYHFTLAQMVAKMTNPMSGQHLLVSSNGSILQPVAVAPPSLEPK</sequence>
<feature type="region of interest" description="Disordered" evidence="1">
    <location>
        <begin position="1"/>
        <end position="40"/>
    </location>
</feature>
<reference evidence="2 3" key="1">
    <citation type="submission" date="2024-09" db="EMBL/GenBank/DDBJ databases">
        <title>Chromosome-scale assembly of Riccia fluitans.</title>
        <authorList>
            <person name="Paukszto L."/>
            <person name="Sawicki J."/>
            <person name="Karawczyk K."/>
            <person name="Piernik-Szablinska J."/>
            <person name="Szczecinska M."/>
            <person name="Mazdziarz M."/>
        </authorList>
    </citation>
    <scope>NUCLEOTIDE SEQUENCE [LARGE SCALE GENOMIC DNA]</scope>
    <source>
        <strain evidence="2">Rf_01</strain>
        <tissue evidence="2">Aerial parts of the thallus</tissue>
    </source>
</reference>
<keyword evidence="3" id="KW-1185">Reference proteome</keyword>
<comment type="caution">
    <text evidence="2">The sequence shown here is derived from an EMBL/GenBank/DDBJ whole genome shotgun (WGS) entry which is preliminary data.</text>
</comment>
<accession>A0ABD1ZBD0</accession>
<evidence type="ECO:0000313" key="3">
    <source>
        <dbReference type="Proteomes" id="UP001605036"/>
    </source>
</evidence>
<dbReference type="Proteomes" id="UP001605036">
    <property type="component" value="Unassembled WGS sequence"/>
</dbReference>
<name>A0ABD1ZBD0_9MARC</name>
<evidence type="ECO:0000256" key="1">
    <source>
        <dbReference type="SAM" id="MobiDB-lite"/>
    </source>
</evidence>
<evidence type="ECO:0000313" key="2">
    <source>
        <dbReference type="EMBL" id="KAL2645120.1"/>
    </source>
</evidence>
<dbReference type="AlphaFoldDB" id="A0ABD1ZBD0"/>
<gene>
    <name evidence="2" type="ORF">R1flu_012707</name>
</gene>
<dbReference type="EMBL" id="JBHFFA010000002">
    <property type="protein sequence ID" value="KAL2645120.1"/>
    <property type="molecule type" value="Genomic_DNA"/>
</dbReference>
<feature type="compositionally biased region" description="Polar residues" evidence="1">
    <location>
        <begin position="1"/>
        <end position="18"/>
    </location>
</feature>